<dbReference type="Proteomes" id="UP000283530">
    <property type="component" value="Unassembled WGS sequence"/>
</dbReference>
<comment type="caution">
    <text evidence="3">The sequence shown here is derived from an EMBL/GenBank/DDBJ whole genome shotgun (WGS) entry which is preliminary data.</text>
</comment>
<feature type="transmembrane region" description="Helical" evidence="2">
    <location>
        <begin position="42"/>
        <end position="63"/>
    </location>
</feature>
<accession>A0A3S3MQD8</accession>
<reference evidence="3 4" key="1">
    <citation type="journal article" date="2019" name="Nat. Plants">
        <title>Stout camphor tree genome fills gaps in understanding of flowering plant genome evolution.</title>
        <authorList>
            <person name="Chaw S.M."/>
            <person name="Liu Y.C."/>
            <person name="Wu Y.W."/>
            <person name="Wang H.Y."/>
            <person name="Lin C.I."/>
            <person name="Wu C.S."/>
            <person name="Ke H.M."/>
            <person name="Chang L.Y."/>
            <person name="Hsu C.Y."/>
            <person name="Yang H.T."/>
            <person name="Sudianto E."/>
            <person name="Hsu M.H."/>
            <person name="Wu K.P."/>
            <person name="Wang L.N."/>
            <person name="Leebens-Mack J.H."/>
            <person name="Tsai I.J."/>
        </authorList>
    </citation>
    <scope>NUCLEOTIDE SEQUENCE [LARGE SCALE GENOMIC DNA]</scope>
    <source>
        <strain evidence="4">cv. Chaw 1501</strain>
        <tissue evidence="3">Young leaves</tissue>
    </source>
</reference>
<evidence type="ECO:0000256" key="2">
    <source>
        <dbReference type="SAM" id="Phobius"/>
    </source>
</evidence>
<proteinExistence type="predicted"/>
<protein>
    <submittedName>
        <fullName evidence="3">Uncharacterized protein</fullName>
    </submittedName>
</protein>
<keyword evidence="2" id="KW-1133">Transmembrane helix</keyword>
<dbReference type="AlphaFoldDB" id="A0A3S3MQD8"/>
<gene>
    <name evidence="3" type="ORF">CKAN_01301800</name>
</gene>
<feature type="compositionally biased region" description="Basic and acidic residues" evidence="1">
    <location>
        <begin position="7"/>
        <end position="21"/>
    </location>
</feature>
<keyword evidence="4" id="KW-1185">Reference proteome</keyword>
<dbReference type="EMBL" id="QPKB01000005">
    <property type="protein sequence ID" value="RWR84224.1"/>
    <property type="molecule type" value="Genomic_DNA"/>
</dbReference>
<keyword evidence="2" id="KW-0812">Transmembrane</keyword>
<evidence type="ECO:0000313" key="4">
    <source>
        <dbReference type="Proteomes" id="UP000283530"/>
    </source>
</evidence>
<name>A0A3S3MQD8_9MAGN</name>
<organism evidence="3 4">
    <name type="scientific">Cinnamomum micranthum f. kanehirae</name>
    <dbReference type="NCBI Taxonomy" id="337451"/>
    <lineage>
        <taxon>Eukaryota</taxon>
        <taxon>Viridiplantae</taxon>
        <taxon>Streptophyta</taxon>
        <taxon>Embryophyta</taxon>
        <taxon>Tracheophyta</taxon>
        <taxon>Spermatophyta</taxon>
        <taxon>Magnoliopsida</taxon>
        <taxon>Magnoliidae</taxon>
        <taxon>Laurales</taxon>
        <taxon>Lauraceae</taxon>
        <taxon>Cinnamomum</taxon>
    </lineage>
</organism>
<sequence length="93" mass="10736">MHRRKRENLDKSELQTEKENLEKPPSFSLFFRYYVMGDFFEIFVYIVLGCHGLGLFHSLICIYNPSKDVCKIFGCCSFVMNGVGSALNNLSIQ</sequence>
<keyword evidence="2" id="KW-0472">Membrane</keyword>
<evidence type="ECO:0000256" key="1">
    <source>
        <dbReference type="SAM" id="MobiDB-lite"/>
    </source>
</evidence>
<evidence type="ECO:0000313" key="3">
    <source>
        <dbReference type="EMBL" id="RWR84224.1"/>
    </source>
</evidence>
<feature type="region of interest" description="Disordered" evidence="1">
    <location>
        <begin position="1"/>
        <end position="21"/>
    </location>
</feature>